<accession>A0A8J7Z9E0</accession>
<dbReference type="PANTHER" id="PTHR30532:SF24">
    <property type="entry name" value="FERRIC ENTEROBACTIN-BINDING PERIPLASMIC PROTEIN FEPB"/>
    <property type="match status" value="1"/>
</dbReference>
<comment type="caution">
    <text evidence="6">The sequence shown here is derived from an EMBL/GenBank/DDBJ whole genome shotgun (WGS) entry which is preliminary data.</text>
</comment>
<dbReference type="PROSITE" id="PS51257">
    <property type="entry name" value="PROKAR_LIPOPROTEIN"/>
    <property type="match status" value="1"/>
</dbReference>
<evidence type="ECO:0000256" key="3">
    <source>
        <dbReference type="ARBA" id="ARBA00022448"/>
    </source>
</evidence>
<keyword evidence="7" id="KW-1185">Reference proteome</keyword>
<protein>
    <submittedName>
        <fullName evidence="6">ABC transporter substrate-binding protein</fullName>
    </submittedName>
</protein>
<dbReference type="EMBL" id="WVIE01000020">
    <property type="protein sequence ID" value="NDJ18853.1"/>
    <property type="molecule type" value="Genomic_DNA"/>
</dbReference>
<dbReference type="InterPro" id="IPR051313">
    <property type="entry name" value="Bact_iron-sidero_bind"/>
</dbReference>
<dbReference type="GO" id="GO:0030288">
    <property type="term" value="C:outer membrane-bounded periplasmic space"/>
    <property type="evidence" value="ECO:0007669"/>
    <property type="project" value="TreeGrafter"/>
</dbReference>
<name>A0A8J7Z9E0_9CYAN</name>
<evidence type="ECO:0000313" key="7">
    <source>
        <dbReference type="Proteomes" id="UP000646053"/>
    </source>
</evidence>
<dbReference type="PANTHER" id="PTHR30532">
    <property type="entry name" value="IRON III DICITRATE-BINDING PERIPLASMIC PROTEIN"/>
    <property type="match status" value="1"/>
</dbReference>
<dbReference type="CDD" id="cd01146">
    <property type="entry name" value="FhuD"/>
    <property type="match status" value="1"/>
</dbReference>
<comment type="subcellular location">
    <subcellularLocation>
        <location evidence="1">Cell envelope</location>
    </subcellularLocation>
</comment>
<reference evidence="6" key="1">
    <citation type="submission" date="2019-12" db="EMBL/GenBank/DDBJ databases">
        <title>High-Quality draft genome sequences of three cyanobacteria isolated from the limestone walls of the Old Cathedral of Coimbra.</title>
        <authorList>
            <person name="Tiago I."/>
            <person name="Soares F."/>
            <person name="Portugal A."/>
        </authorList>
    </citation>
    <scope>NUCLEOTIDE SEQUENCE</scope>
    <source>
        <strain evidence="6">A</strain>
    </source>
</reference>
<dbReference type="InterPro" id="IPR002491">
    <property type="entry name" value="ABC_transptr_periplasmic_BD"/>
</dbReference>
<dbReference type="GO" id="GO:1901678">
    <property type="term" value="P:iron coordination entity transport"/>
    <property type="evidence" value="ECO:0007669"/>
    <property type="project" value="UniProtKB-ARBA"/>
</dbReference>
<proteinExistence type="inferred from homology"/>
<evidence type="ECO:0000256" key="1">
    <source>
        <dbReference type="ARBA" id="ARBA00004196"/>
    </source>
</evidence>
<dbReference type="Proteomes" id="UP000646053">
    <property type="component" value="Unassembled WGS sequence"/>
</dbReference>
<dbReference type="Gene3D" id="3.40.50.1980">
    <property type="entry name" value="Nitrogenase molybdenum iron protein domain"/>
    <property type="match status" value="2"/>
</dbReference>
<comment type="similarity">
    <text evidence="2">Belongs to the bacterial solute-binding protein 8 family.</text>
</comment>
<dbReference type="AlphaFoldDB" id="A0A8J7Z9E0"/>
<organism evidence="6 7">
    <name type="scientific">Myxacorys almedinensis A</name>
    <dbReference type="NCBI Taxonomy" id="2690445"/>
    <lineage>
        <taxon>Bacteria</taxon>
        <taxon>Bacillati</taxon>
        <taxon>Cyanobacteriota</taxon>
        <taxon>Cyanophyceae</taxon>
        <taxon>Leptolyngbyales</taxon>
        <taxon>Leptolyngbyaceae</taxon>
        <taxon>Myxacorys</taxon>
        <taxon>Myxacorys almedinensis</taxon>
    </lineage>
</organism>
<sequence>MLVIRKSYQFVHFLLLLLLVALLIIACQNLPIEAPTSIELRDSTSDCRLVKHEMGETKVCGQPQRVAVLSPHILDSILSLGVQPFAYATDGLLNLKKFDQPKKQIPYLGNYVTSQPINVGDRKNPSLELLAKIKPDLILSEAWLAKEKYDLLSQISPTLLFSYFGPDDQKDWRYDIEGIAKALGREDKAKELLTRYPDQISTVRDQLASVVAAHPRVLCISTDNLASTIYLEEDYTVTRLLQEVGFKIVSPQNSSLVPGNNMQISIEVLPQVETDLIFVMAWSNNNLKNPQEKVKQQWVKNPLLKQLPAFKNGHMFFVDYFIWGGVTRGPIADGLILEQLPQLLNPLNEESG</sequence>
<evidence type="ECO:0000256" key="2">
    <source>
        <dbReference type="ARBA" id="ARBA00008814"/>
    </source>
</evidence>
<gene>
    <name evidence="6" type="ORF">GS601_16435</name>
</gene>
<feature type="domain" description="Fe/B12 periplasmic-binding" evidence="5">
    <location>
        <begin position="65"/>
        <end position="348"/>
    </location>
</feature>
<keyword evidence="4" id="KW-0732">Signal</keyword>
<dbReference type="PROSITE" id="PS50983">
    <property type="entry name" value="FE_B12_PBP"/>
    <property type="match status" value="1"/>
</dbReference>
<evidence type="ECO:0000313" key="6">
    <source>
        <dbReference type="EMBL" id="NDJ18853.1"/>
    </source>
</evidence>
<keyword evidence="3" id="KW-0813">Transport</keyword>
<dbReference type="Pfam" id="PF01497">
    <property type="entry name" value="Peripla_BP_2"/>
    <property type="match status" value="1"/>
</dbReference>
<dbReference type="SUPFAM" id="SSF53807">
    <property type="entry name" value="Helical backbone' metal receptor"/>
    <property type="match status" value="1"/>
</dbReference>
<evidence type="ECO:0000256" key="4">
    <source>
        <dbReference type="ARBA" id="ARBA00022729"/>
    </source>
</evidence>
<evidence type="ECO:0000259" key="5">
    <source>
        <dbReference type="PROSITE" id="PS50983"/>
    </source>
</evidence>